<organism evidence="1 2">
    <name type="scientific">Araneus ventricosus</name>
    <name type="common">Orbweaver spider</name>
    <name type="synonym">Epeira ventricosa</name>
    <dbReference type="NCBI Taxonomy" id="182803"/>
    <lineage>
        <taxon>Eukaryota</taxon>
        <taxon>Metazoa</taxon>
        <taxon>Ecdysozoa</taxon>
        <taxon>Arthropoda</taxon>
        <taxon>Chelicerata</taxon>
        <taxon>Arachnida</taxon>
        <taxon>Araneae</taxon>
        <taxon>Araneomorphae</taxon>
        <taxon>Entelegynae</taxon>
        <taxon>Araneoidea</taxon>
        <taxon>Araneidae</taxon>
        <taxon>Araneus</taxon>
    </lineage>
</organism>
<sequence>MDTFIKVEECGPGEDFASSVTSTVVSPLGHQNPHDDHITDLGFDPTSATDFGIGLFDDKKNYFDPLAPMAEPVSTFHHNIKKEYSYEPVVTNIRPAAVISTVADEVGSYVTSPVVTSVTSPDMMGRSPPPFTQNNNGPSYPGITILYEQKGVESSTSPQRKYMPQKGYSPTKSSGRCGLVVSSWLRGWKIERSIPDALKILDYLVDVKSVGVKRPPASLVWI</sequence>
<protein>
    <submittedName>
        <fullName evidence="1">Uncharacterized protein</fullName>
    </submittedName>
</protein>
<reference evidence="1 2" key="1">
    <citation type="journal article" date="2019" name="Sci. Rep.">
        <title>Orb-weaving spider Araneus ventricosus genome elucidates the spidroin gene catalogue.</title>
        <authorList>
            <person name="Kono N."/>
            <person name="Nakamura H."/>
            <person name="Ohtoshi R."/>
            <person name="Moran D.A.P."/>
            <person name="Shinohara A."/>
            <person name="Yoshida Y."/>
            <person name="Fujiwara M."/>
            <person name="Mori M."/>
            <person name="Tomita M."/>
            <person name="Arakawa K."/>
        </authorList>
    </citation>
    <scope>NUCLEOTIDE SEQUENCE [LARGE SCALE GENOMIC DNA]</scope>
</reference>
<dbReference type="AlphaFoldDB" id="A0A4Y2CQ93"/>
<gene>
    <name evidence="1" type="ORF">AVEN_150368_1</name>
</gene>
<name>A0A4Y2CQ93_ARAVE</name>
<accession>A0A4Y2CQ93</accession>
<evidence type="ECO:0000313" key="1">
    <source>
        <dbReference type="EMBL" id="GBM06533.1"/>
    </source>
</evidence>
<comment type="caution">
    <text evidence="1">The sequence shown here is derived from an EMBL/GenBank/DDBJ whole genome shotgun (WGS) entry which is preliminary data.</text>
</comment>
<dbReference type="Proteomes" id="UP000499080">
    <property type="component" value="Unassembled WGS sequence"/>
</dbReference>
<dbReference type="EMBL" id="BGPR01000230">
    <property type="protein sequence ID" value="GBM06533.1"/>
    <property type="molecule type" value="Genomic_DNA"/>
</dbReference>
<proteinExistence type="predicted"/>
<dbReference type="OrthoDB" id="6407381at2759"/>
<evidence type="ECO:0000313" key="2">
    <source>
        <dbReference type="Proteomes" id="UP000499080"/>
    </source>
</evidence>
<keyword evidence="2" id="KW-1185">Reference proteome</keyword>